<dbReference type="GeneID" id="25475670"/>
<evidence type="ECO:0000256" key="2">
    <source>
        <dbReference type="SAM" id="MobiDB-lite"/>
    </source>
</evidence>
<dbReference type="InterPro" id="IPR017969">
    <property type="entry name" value="Heavy-metal-associated_CS"/>
</dbReference>
<evidence type="ECO:0000313" key="5">
    <source>
        <dbReference type="Proteomes" id="UP000030754"/>
    </source>
</evidence>
<feature type="domain" description="HMA" evidence="3">
    <location>
        <begin position="5"/>
        <end position="71"/>
    </location>
</feature>
<dbReference type="EMBL" id="HG725566">
    <property type="protein sequence ID" value="CDJ68556.1"/>
    <property type="molecule type" value="Genomic_DNA"/>
</dbReference>
<dbReference type="InterPro" id="IPR006121">
    <property type="entry name" value="HMA_dom"/>
</dbReference>
<dbReference type="PANTHER" id="PTHR46594:SF4">
    <property type="entry name" value="P-TYPE CATION-TRANSPORTING ATPASE"/>
    <property type="match status" value="1"/>
</dbReference>
<reference evidence="4" key="2">
    <citation type="submission" date="2013-10" db="EMBL/GenBank/DDBJ databases">
        <authorList>
            <person name="Aslett M."/>
        </authorList>
    </citation>
    <scope>NUCLEOTIDE SEQUENCE [LARGE SCALE GENOMIC DNA]</scope>
    <source>
        <strain evidence="4">Houghton</strain>
    </source>
</reference>
<organism evidence="4 5">
    <name type="scientific">Eimeria necatrix</name>
    <dbReference type="NCBI Taxonomy" id="51315"/>
    <lineage>
        <taxon>Eukaryota</taxon>
        <taxon>Sar</taxon>
        <taxon>Alveolata</taxon>
        <taxon>Apicomplexa</taxon>
        <taxon>Conoidasida</taxon>
        <taxon>Coccidia</taxon>
        <taxon>Eucoccidiorida</taxon>
        <taxon>Eimeriorina</taxon>
        <taxon>Eimeriidae</taxon>
        <taxon>Eimeria</taxon>
    </lineage>
</organism>
<dbReference type="InterPro" id="IPR036163">
    <property type="entry name" value="HMA_dom_sf"/>
</dbReference>
<protein>
    <recommendedName>
        <fullName evidence="3">HMA domain-containing protein</fullName>
    </recommendedName>
</protein>
<dbReference type="GO" id="GO:0046872">
    <property type="term" value="F:metal ion binding"/>
    <property type="evidence" value="ECO:0007669"/>
    <property type="project" value="UniProtKB-KW"/>
</dbReference>
<gene>
    <name evidence="4" type="ORF">ENH_00055270</name>
</gene>
<dbReference type="Pfam" id="PF00403">
    <property type="entry name" value="HMA"/>
    <property type="match status" value="1"/>
</dbReference>
<accession>U6MX89</accession>
<proteinExistence type="predicted"/>
<evidence type="ECO:0000313" key="4">
    <source>
        <dbReference type="EMBL" id="CDJ68556.1"/>
    </source>
</evidence>
<evidence type="ECO:0000256" key="1">
    <source>
        <dbReference type="ARBA" id="ARBA00022723"/>
    </source>
</evidence>
<dbReference type="Proteomes" id="UP000030754">
    <property type="component" value="Unassembled WGS sequence"/>
</dbReference>
<feature type="region of interest" description="Disordered" evidence="2">
    <location>
        <begin position="104"/>
        <end position="127"/>
    </location>
</feature>
<dbReference type="PANTHER" id="PTHR46594">
    <property type="entry name" value="P-TYPE CATION-TRANSPORTING ATPASE"/>
    <property type="match status" value="1"/>
</dbReference>
<dbReference type="Gene3D" id="3.30.70.100">
    <property type="match status" value="1"/>
</dbReference>
<dbReference type="CDD" id="cd00371">
    <property type="entry name" value="HMA"/>
    <property type="match status" value="1"/>
</dbReference>
<dbReference type="PROSITE" id="PS50846">
    <property type="entry name" value="HMA_2"/>
    <property type="match status" value="1"/>
</dbReference>
<dbReference type="RefSeq" id="XP_013437023.1">
    <property type="nucleotide sequence ID" value="XM_013581569.1"/>
</dbReference>
<reference evidence="4" key="1">
    <citation type="submission" date="2013-10" db="EMBL/GenBank/DDBJ databases">
        <title>Genomic analysis of the causative agents of coccidiosis in chickens.</title>
        <authorList>
            <person name="Reid A.J."/>
            <person name="Blake D."/>
            <person name="Billington K."/>
            <person name="Browne H."/>
            <person name="Dunn M."/>
            <person name="Hung S."/>
            <person name="Kawahara F."/>
            <person name="Miranda-Saavedra D."/>
            <person name="Mourier T."/>
            <person name="Nagra H."/>
            <person name="Otto T.D."/>
            <person name="Rawlings N."/>
            <person name="Sanchez A."/>
            <person name="Sanders M."/>
            <person name="Subramaniam C."/>
            <person name="Tay Y."/>
            <person name="Dear P."/>
            <person name="Doerig C."/>
            <person name="Gruber A."/>
            <person name="Parkinson J."/>
            <person name="Shirley M."/>
            <person name="Wan K.L."/>
            <person name="Berriman M."/>
            <person name="Tomley F."/>
            <person name="Pain A."/>
        </authorList>
    </citation>
    <scope>NUCLEOTIDE SEQUENCE [LARGE SCALE GENOMIC DNA]</scope>
    <source>
        <strain evidence="4">Houghton</strain>
    </source>
</reference>
<name>U6MX89_9EIME</name>
<dbReference type="OrthoDB" id="412834at2759"/>
<dbReference type="FunFam" id="3.30.70.100:FF:000001">
    <property type="entry name" value="ATPase copper transporting beta"/>
    <property type="match status" value="1"/>
</dbReference>
<dbReference type="VEuPathDB" id="ToxoDB:ENH_00055270"/>
<keyword evidence="5" id="KW-1185">Reference proteome</keyword>
<dbReference type="PROSITE" id="PS01047">
    <property type="entry name" value="HMA_1"/>
    <property type="match status" value="1"/>
</dbReference>
<dbReference type="AlphaFoldDB" id="U6MX89"/>
<keyword evidence="1" id="KW-0479">Metal-binding</keyword>
<evidence type="ECO:0000259" key="3">
    <source>
        <dbReference type="PROSITE" id="PS50846"/>
    </source>
</evidence>
<dbReference type="SUPFAM" id="SSF55008">
    <property type="entry name" value="HMA, heavy metal-associated domain"/>
    <property type="match status" value="1"/>
</dbReference>
<sequence length="252" mass="26997">MPPVSVCELLVGGMTCTACTGAVHGALTKKPGVLQANVDVLRETARVAYHSDIIAPEELCGVIQSLGFEAEVLQIFASTPSDPSGDDSRTTADWADPSIRVQKSELGDPLPRQQAISADPEDRQTAASPMAFQKTAAGNYDYSDLVNKSKATVRLAIHESEELSAESACSSLESINGVLGCAVTPINGFNVNGAKQLIVTYKPNIVGVRDLFTKLMRRGFNPSLLAEDPLETQARVVHNRCHLVLTMMWGSQ</sequence>